<feature type="signal peptide" evidence="1">
    <location>
        <begin position="1"/>
        <end position="21"/>
    </location>
</feature>
<evidence type="ECO:0000313" key="2">
    <source>
        <dbReference type="EMBL" id="MCU6700149.1"/>
    </source>
</evidence>
<name>A0ABT2S6C6_9FIRM</name>
<protein>
    <recommendedName>
        <fullName evidence="4">WG repeat-containing protein</fullName>
    </recommendedName>
</protein>
<keyword evidence="3" id="KW-1185">Reference proteome</keyword>
<comment type="caution">
    <text evidence="2">The sequence shown here is derived from an EMBL/GenBank/DDBJ whole genome shotgun (WGS) entry which is preliminary data.</text>
</comment>
<organism evidence="2 3">
    <name type="scientific">Dorea ammoniilytica</name>
    <dbReference type="NCBI Taxonomy" id="2981788"/>
    <lineage>
        <taxon>Bacteria</taxon>
        <taxon>Bacillati</taxon>
        <taxon>Bacillota</taxon>
        <taxon>Clostridia</taxon>
        <taxon>Lachnospirales</taxon>
        <taxon>Lachnospiraceae</taxon>
        <taxon>Dorea</taxon>
    </lineage>
</organism>
<evidence type="ECO:0000256" key="1">
    <source>
        <dbReference type="SAM" id="SignalP"/>
    </source>
</evidence>
<dbReference type="Proteomes" id="UP001207605">
    <property type="component" value="Unassembled WGS sequence"/>
</dbReference>
<sequence>MKNRIMRIAMTLSMLMIPALVTGCGPSEKQIQQELSYQEPDQEELHEEYQYLAEVNEGDEVATGLINEYGECVVACMFDEITMGMTDDGFRILAYKSVYTDTQGEAEAYRYYVLDERGQILEEHGEGIEEEGGGYYDGEALLEEMDNYTPVEAEDAVSEEAEEETADADSAPTDVEIVTTDDGDYELVDQSGKVLISDEDVSGMGVSGIISMYFTRDRKYVIADTGSMLYDEDELPIGGNVLFDLEGNVKRSNDYESISYGGDNGWLCVHNKKTNQTVYLNSDLKTELDLGDAYGAAGDFKKCLRRQ</sequence>
<proteinExistence type="predicted"/>
<dbReference type="RefSeq" id="WP_262581599.1">
    <property type="nucleotide sequence ID" value="NZ_JAOQJV010000008.1"/>
</dbReference>
<evidence type="ECO:0000313" key="3">
    <source>
        <dbReference type="Proteomes" id="UP001207605"/>
    </source>
</evidence>
<evidence type="ECO:0008006" key="4">
    <source>
        <dbReference type="Google" id="ProtNLM"/>
    </source>
</evidence>
<keyword evidence="1" id="KW-0732">Signal</keyword>
<accession>A0ABT2S6C6</accession>
<gene>
    <name evidence="2" type="ORF">OCV65_07875</name>
</gene>
<dbReference type="PROSITE" id="PS51257">
    <property type="entry name" value="PROKAR_LIPOPROTEIN"/>
    <property type="match status" value="1"/>
</dbReference>
<dbReference type="EMBL" id="JAOQJV010000008">
    <property type="protein sequence ID" value="MCU6700149.1"/>
    <property type="molecule type" value="Genomic_DNA"/>
</dbReference>
<feature type="chain" id="PRO_5046349834" description="WG repeat-containing protein" evidence="1">
    <location>
        <begin position="22"/>
        <end position="307"/>
    </location>
</feature>
<reference evidence="2 3" key="1">
    <citation type="journal article" date="2021" name="ISME Commun">
        <title>Automated analysis of genomic sequences facilitates high-throughput and comprehensive description of bacteria.</title>
        <authorList>
            <person name="Hitch T.C.A."/>
        </authorList>
    </citation>
    <scope>NUCLEOTIDE SEQUENCE [LARGE SCALE GENOMIC DNA]</scope>
    <source>
        <strain evidence="2 3">Sanger_02</strain>
    </source>
</reference>